<reference evidence="2" key="2">
    <citation type="journal article" date="2023" name="IMA Fungus">
        <title>Comparative genomic study of the Penicillium genus elucidates a diverse pangenome and 15 lateral gene transfer events.</title>
        <authorList>
            <person name="Petersen C."/>
            <person name="Sorensen T."/>
            <person name="Nielsen M.R."/>
            <person name="Sondergaard T.E."/>
            <person name="Sorensen J.L."/>
            <person name="Fitzpatrick D.A."/>
            <person name="Frisvad J.C."/>
            <person name="Nielsen K.L."/>
        </authorList>
    </citation>
    <scope>NUCLEOTIDE SEQUENCE</scope>
    <source>
        <strain evidence="2">IBT 19713</strain>
    </source>
</reference>
<protein>
    <submittedName>
        <fullName evidence="2">Uncharacterized protein</fullName>
    </submittedName>
</protein>
<evidence type="ECO:0000313" key="3">
    <source>
        <dbReference type="Proteomes" id="UP001150941"/>
    </source>
</evidence>
<dbReference type="GeneID" id="83205145"/>
<evidence type="ECO:0000313" key="2">
    <source>
        <dbReference type="EMBL" id="KAJ5224004.1"/>
    </source>
</evidence>
<dbReference type="Proteomes" id="UP001150941">
    <property type="component" value="Unassembled WGS sequence"/>
</dbReference>
<dbReference type="EMBL" id="JAPQKS010000006">
    <property type="protein sequence ID" value="KAJ5224004.1"/>
    <property type="molecule type" value="Genomic_DNA"/>
</dbReference>
<reference evidence="2" key="1">
    <citation type="submission" date="2022-11" db="EMBL/GenBank/DDBJ databases">
        <authorList>
            <person name="Petersen C."/>
        </authorList>
    </citation>
    <scope>NUCLEOTIDE SEQUENCE</scope>
    <source>
        <strain evidence="2">IBT 19713</strain>
    </source>
</reference>
<comment type="caution">
    <text evidence="2">The sequence shown here is derived from an EMBL/GenBank/DDBJ whole genome shotgun (WGS) entry which is preliminary data.</text>
</comment>
<dbReference type="AlphaFoldDB" id="A0A9W9NSS6"/>
<sequence>MPYSLETLNRAKAAFPHPHRKVFTAKDAEAVLGPVYELRKRGAQQRENTTSTWIDNDHDEDYVPEEEKPKRKRSASRPNRSSRARKRRRQASTRSSQPSGAAAQSSESPQTNQASSSANGEGEETEENEDDGPDAWDVYWAATDDWASPTGYNLRTRNRPSYVY</sequence>
<accession>A0A9W9NSS6</accession>
<feature type="compositionally biased region" description="Polar residues" evidence="1">
    <location>
        <begin position="45"/>
        <end position="54"/>
    </location>
</feature>
<feature type="compositionally biased region" description="Low complexity" evidence="1">
    <location>
        <begin position="92"/>
        <end position="110"/>
    </location>
</feature>
<gene>
    <name evidence="2" type="ORF">N7468_008546</name>
</gene>
<feature type="compositionally biased region" description="Basic residues" evidence="1">
    <location>
        <begin position="70"/>
        <end position="91"/>
    </location>
</feature>
<feature type="region of interest" description="Disordered" evidence="1">
    <location>
        <begin position="37"/>
        <end position="164"/>
    </location>
</feature>
<feature type="compositionally biased region" description="Acidic residues" evidence="1">
    <location>
        <begin position="121"/>
        <end position="134"/>
    </location>
</feature>
<evidence type="ECO:0000256" key="1">
    <source>
        <dbReference type="SAM" id="MobiDB-lite"/>
    </source>
</evidence>
<keyword evidence="3" id="KW-1185">Reference proteome</keyword>
<name>A0A9W9NSS6_9EURO</name>
<dbReference type="RefSeq" id="XP_058328187.1">
    <property type="nucleotide sequence ID" value="XM_058477842.1"/>
</dbReference>
<organism evidence="2 3">
    <name type="scientific">Penicillium chermesinum</name>
    <dbReference type="NCBI Taxonomy" id="63820"/>
    <lineage>
        <taxon>Eukaryota</taxon>
        <taxon>Fungi</taxon>
        <taxon>Dikarya</taxon>
        <taxon>Ascomycota</taxon>
        <taxon>Pezizomycotina</taxon>
        <taxon>Eurotiomycetes</taxon>
        <taxon>Eurotiomycetidae</taxon>
        <taxon>Eurotiales</taxon>
        <taxon>Aspergillaceae</taxon>
        <taxon>Penicillium</taxon>
    </lineage>
</organism>
<proteinExistence type="predicted"/>